<dbReference type="InterPro" id="IPR050256">
    <property type="entry name" value="Glycosyltransferase_2"/>
</dbReference>
<feature type="transmembrane region" description="Helical" evidence="9">
    <location>
        <begin position="231"/>
        <end position="252"/>
    </location>
</feature>
<dbReference type="CDD" id="cd04187">
    <property type="entry name" value="DPM1_like_bac"/>
    <property type="match status" value="1"/>
</dbReference>
<keyword evidence="7 9" id="KW-0472">Membrane</keyword>
<dbReference type="SUPFAM" id="SSF53448">
    <property type="entry name" value="Nucleotide-diphospho-sugar transferases"/>
    <property type="match status" value="1"/>
</dbReference>
<accession>A0ABP5DXM7</accession>
<dbReference type="Pfam" id="PF00535">
    <property type="entry name" value="Glycos_transf_2"/>
    <property type="match status" value="1"/>
</dbReference>
<keyword evidence="3" id="KW-0328">Glycosyltransferase</keyword>
<evidence type="ECO:0000259" key="10">
    <source>
        <dbReference type="Pfam" id="PF00535"/>
    </source>
</evidence>
<keyword evidence="5 9" id="KW-0812">Transmembrane</keyword>
<dbReference type="RefSeq" id="WP_344064716.1">
    <property type="nucleotide sequence ID" value="NZ_BAAAPU010000009.1"/>
</dbReference>
<dbReference type="InterPro" id="IPR029044">
    <property type="entry name" value="Nucleotide-diphossugar_trans"/>
</dbReference>
<comment type="caution">
    <text evidence="11">The sequence shown here is derived from an EMBL/GenBank/DDBJ whole genome shotgun (WGS) entry which is preliminary data.</text>
</comment>
<name>A0ABP5DXM7_9MICO</name>
<dbReference type="PANTHER" id="PTHR48090">
    <property type="entry name" value="UNDECAPRENYL-PHOSPHATE 4-DEOXY-4-FORMAMIDO-L-ARABINOSE TRANSFERASE-RELATED"/>
    <property type="match status" value="1"/>
</dbReference>
<dbReference type="PANTHER" id="PTHR48090:SF1">
    <property type="entry name" value="PROPHAGE BACTOPRENOL GLUCOSYL TRANSFERASE HOMOLOG"/>
    <property type="match status" value="1"/>
</dbReference>
<keyword evidence="4" id="KW-0808">Transferase</keyword>
<evidence type="ECO:0000256" key="3">
    <source>
        <dbReference type="ARBA" id="ARBA00022676"/>
    </source>
</evidence>
<keyword evidence="6 9" id="KW-1133">Transmembrane helix</keyword>
<feature type="transmembrane region" description="Helical" evidence="9">
    <location>
        <begin position="264"/>
        <end position="288"/>
    </location>
</feature>
<dbReference type="InterPro" id="IPR001173">
    <property type="entry name" value="Glyco_trans_2-like"/>
</dbReference>
<dbReference type="Gene3D" id="3.90.550.10">
    <property type="entry name" value="Spore Coat Polysaccharide Biosynthesis Protein SpsA, Chain A"/>
    <property type="match status" value="1"/>
</dbReference>
<keyword evidence="12" id="KW-1185">Reference proteome</keyword>
<dbReference type="Proteomes" id="UP001500013">
    <property type="component" value="Unassembled WGS sequence"/>
</dbReference>
<sequence>MVPELSVVIPMYNEEEVLPLLVERLRPLLEGMGTTYEVVAVDDGSKDLTAALLQRYHREWPQLRVVRLRANAGHQAAISAGLASALGDYVVTLDADLQDPPEIIPQMLAAAKTDGVDVVYGVRNDRSSDTWFKRASAQAFYRLIGLMSQTSAHADAGDYRLMSRATVDAVNSLPEHNRVLRFIVPALNFPSDTVEYKRDQRAAGDSKYPLMKMVKLSLDSLTGFSTAPLRLATFAGFGGALVAVLLVLYTLISRSQGHTVAGWTSTVAIVAAVGAVQLVCVGILGEYIGRMYAHMQGRPTYFIAYDSMTAEAGERGPTDTPLPAHPHPENLQTDTVRAGLDRAPAQPQSARLHEAESTQLRG</sequence>
<evidence type="ECO:0000256" key="5">
    <source>
        <dbReference type="ARBA" id="ARBA00022692"/>
    </source>
</evidence>
<evidence type="ECO:0000256" key="4">
    <source>
        <dbReference type="ARBA" id="ARBA00022679"/>
    </source>
</evidence>
<evidence type="ECO:0000256" key="6">
    <source>
        <dbReference type="ARBA" id="ARBA00022989"/>
    </source>
</evidence>
<proteinExistence type="inferred from homology"/>
<organism evidence="11 12">
    <name type="scientific">Terrabacter lapilli</name>
    <dbReference type="NCBI Taxonomy" id="436231"/>
    <lineage>
        <taxon>Bacteria</taxon>
        <taxon>Bacillati</taxon>
        <taxon>Actinomycetota</taxon>
        <taxon>Actinomycetes</taxon>
        <taxon>Micrococcales</taxon>
        <taxon>Intrasporangiaceae</taxon>
        <taxon>Terrabacter</taxon>
    </lineage>
</organism>
<feature type="domain" description="Glycosyltransferase 2-like" evidence="10">
    <location>
        <begin position="6"/>
        <end position="166"/>
    </location>
</feature>
<evidence type="ECO:0000256" key="9">
    <source>
        <dbReference type="SAM" id="Phobius"/>
    </source>
</evidence>
<feature type="region of interest" description="Disordered" evidence="8">
    <location>
        <begin position="312"/>
        <end position="362"/>
    </location>
</feature>
<gene>
    <name evidence="11" type="ORF">GCM10009817_31920</name>
</gene>
<reference evidence="12" key="1">
    <citation type="journal article" date="2019" name="Int. J. Syst. Evol. Microbiol.">
        <title>The Global Catalogue of Microorganisms (GCM) 10K type strain sequencing project: providing services to taxonomists for standard genome sequencing and annotation.</title>
        <authorList>
            <consortium name="The Broad Institute Genomics Platform"/>
            <consortium name="The Broad Institute Genome Sequencing Center for Infectious Disease"/>
            <person name="Wu L."/>
            <person name="Ma J."/>
        </authorList>
    </citation>
    <scope>NUCLEOTIDE SEQUENCE [LARGE SCALE GENOMIC DNA]</scope>
    <source>
        <strain evidence="12">JCM 15628</strain>
    </source>
</reference>
<protein>
    <submittedName>
        <fullName evidence="11">Glycosyltransferase family 2 protein</fullName>
    </submittedName>
</protein>
<evidence type="ECO:0000313" key="12">
    <source>
        <dbReference type="Proteomes" id="UP001500013"/>
    </source>
</evidence>
<dbReference type="EMBL" id="BAAAPU010000009">
    <property type="protein sequence ID" value="GAA1987987.1"/>
    <property type="molecule type" value="Genomic_DNA"/>
</dbReference>
<evidence type="ECO:0000256" key="2">
    <source>
        <dbReference type="ARBA" id="ARBA00006739"/>
    </source>
</evidence>
<evidence type="ECO:0000256" key="1">
    <source>
        <dbReference type="ARBA" id="ARBA00004141"/>
    </source>
</evidence>
<evidence type="ECO:0000256" key="8">
    <source>
        <dbReference type="SAM" id="MobiDB-lite"/>
    </source>
</evidence>
<evidence type="ECO:0000313" key="11">
    <source>
        <dbReference type="EMBL" id="GAA1987987.1"/>
    </source>
</evidence>
<evidence type="ECO:0000256" key="7">
    <source>
        <dbReference type="ARBA" id="ARBA00023136"/>
    </source>
</evidence>
<comment type="subcellular location">
    <subcellularLocation>
        <location evidence="1">Membrane</location>
        <topology evidence="1">Multi-pass membrane protein</topology>
    </subcellularLocation>
</comment>
<comment type="similarity">
    <text evidence="2">Belongs to the glycosyltransferase 2 family.</text>
</comment>